<protein>
    <submittedName>
        <fullName evidence="5">Uncharacterized protein</fullName>
    </submittedName>
</protein>
<keyword evidence="2" id="KW-0251">Elongation factor</keyword>
<evidence type="ECO:0000256" key="2">
    <source>
        <dbReference type="ARBA" id="ARBA00022768"/>
    </source>
</evidence>
<dbReference type="GO" id="GO:0043022">
    <property type="term" value="F:ribosome binding"/>
    <property type="evidence" value="ECO:0007669"/>
    <property type="project" value="TreeGrafter"/>
</dbReference>
<feature type="compositionally biased region" description="Polar residues" evidence="4">
    <location>
        <begin position="22"/>
        <end position="33"/>
    </location>
</feature>
<dbReference type="GO" id="GO:0003924">
    <property type="term" value="F:GTPase activity"/>
    <property type="evidence" value="ECO:0007669"/>
    <property type="project" value="TreeGrafter"/>
</dbReference>
<dbReference type="PANTHER" id="PTHR42908">
    <property type="entry name" value="TRANSLATION ELONGATION FACTOR-RELATED"/>
    <property type="match status" value="1"/>
</dbReference>
<dbReference type="EMBL" id="BMAO01034518">
    <property type="protein sequence ID" value="GFQ97147.1"/>
    <property type="molecule type" value="Genomic_DNA"/>
</dbReference>
<keyword evidence="6" id="KW-1185">Reference proteome</keyword>
<organism evidence="5 6">
    <name type="scientific">Trichonephila clavata</name>
    <name type="common">Joro spider</name>
    <name type="synonym">Nephila clavata</name>
    <dbReference type="NCBI Taxonomy" id="2740835"/>
    <lineage>
        <taxon>Eukaryota</taxon>
        <taxon>Metazoa</taxon>
        <taxon>Ecdysozoa</taxon>
        <taxon>Arthropoda</taxon>
        <taxon>Chelicerata</taxon>
        <taxon>Arachnida</taxon>
        <taxon>Araneae</taxon>
        <taxon>Araneomorphae</taxon>
        <taxon>Entelegynae</taxon>
        <taxon>Araneoidea</taxon>
        <taxon>Nephilidae</taxon>
        <taxon>Trichonephila</taxon>
    </lineage>
</organism>
<dbReference type="Proteomes" id="UP000887116">
    <property type="component" value="Unassembled WGS sequence"/>
</dbReference>
<evidence type="ECO:0000313" key="5">
    <source>
        <dbReference type="EMBL" id="GFQ97147.1"/>
    </source>
</evidence>
<sequence length="213" mass="23897">MSQLAVMASDADMSESEDEINQNKNKSYSSMQADTIGKRSDSKRAINHGEIIVNENGDTIKNAPKCTEEFATLPVLPINLSTDVFEINIAPDISQIYQSNVKTIAPNFLCLERKMVCMRRRPKSCDPKPDPLIQSVIEEPDEHIAAGAEELHLEICLKNLEENNACIPVRNTDPVVVVPEICQKKSKEVLMRKDPQELKKTKIIISLPNSNRR</sequence>
<dbReference type="PANTHER" id="PTHR42908:SF10">
    <property type="entry name" value="EUKARYOTIC TRANSLATION ELONGATION FACTOR 2"/>
    <property type="match status" value="1"/>
</dbReference>
<keyword evidence="1" id="KW-0963">Cytoplasm</keyword>
<comment type="caution">
    <text evidence="5">The sequence shown here is derived from an EMBL/GenBank/DDBJ whole genome shotgun (WGS) entry which is preliminary data.</text>
</comment>
<evidence type="ECO:0000256" key="3">
    <source>
        <dbReference type="ARBA" id="ARBA00022917"/>
    </source>
</evidence>
<dbReference type="AlphaFoldDB" id="A0A8X6G656"/>
<reference evidence="5" key="1">
    <citation type="submission" date="2020-07" db="EMBL/GenBank/DDBJ databases">
        <title>Multicomponent nature underlies the extraordinary mechanical properties of spider dragline silk.</title>
        <authorList>
            <person name="Kono N."/>
            <person name="Nakamura H."/>
            <person name="Mori M."/>
            <person name="Yoshida Y."/>
            <person name="Ohtoshi R."/>
            <person name="Malay A.D."/>
            <person name="Moran D.A.P."/>
            <person name="Tomita M."/>
            <person name="Numata K."/>
            <person name="Arakawa K."/>
        </authorList>
    </citation>
    <scope>NUCLEOTIDE SEQUENCE</scope>
</reference>
<dbReference type="GO" id="GO:0005829">
    <property type="term" value="C:cytosol"/>
    <property type="evidence" value="ECO:0007669"/>
    <property type="project" value="TreeGrafter"/>
</dbReference>
<gene>
    <name evidence="5" type="ORF">TNCT_178011</name>
</gene>
<feature type="region of interest" description="Disordered" evidence="4">
    <location>
        <begin position="1"/>
        <end position="41"/>
    </location>
</feature>
<evidence type="ECO:0000256" key="1">
    <source>
        <dbReference type="ARBA" id="ARBA00022490"/>
    </source>
</evidence>
<dbReference type="GO" id="GO:1990904">
    <property type="term" value="C:ribonucleoprotein complex"/>
    <property type="evidence" value="ECO:0007669"/>
    <property type="project" value="TreeGrafter"/>
</dbReference>
<dbReference type="OrthoDB" id="364892at2759"/>
<name>A0A8X6G656_TRICU</name>
<proteinExistence type="predicted"/>
<accession>A0A8X6G656</accession>
<dbReference type="GO" id="GO:0003746">
    <property type="term" value="F:translation elongation factor activity"/>
    <property type="evidence" value="ECO:0007669"/>
    <property type="project" value="UniProtKB-KW"/>
</dbReference>
<keyword evidence="3" id="KW-0648">Protein biosynthesis</keyword>
<dbReference type="Gene3D" id="3.30.70.870">
    <property type="entry name" value="Elongation Factor G (Translational Gtpase), domain 3"/>
    <property type="match status" value="1"/>
</dbReference>
<evidence type="ECO:0000313" key="6">
    <source>
        <dbReference type="Proteomes" id="UP000887116"/>
    </source>
</evidence>
<evidence type="ECO:0000256" key="4">
    <source>
        <dbReference type="SAM" id="MobiDB-lite"/>
    </source>
</evidence>